<evidence type="ECO:0000313" key="4">
    <source>
        <dbReference type="EMBL" id="KAG6753620.1"/>
    </source>
</evidence>
<comment type="similarity">
    <text evidence="2">Belongs to the glucosamine/galactosamine-6-phosphate isomerase family. 6-phosphogluconolactonase subfamily.</text>
</comment>
<evidence type="ECO:0000259" key="3">
    <source>
        <dbReference type="Pfam" id="PF01182"/>
    </source>
</evidence>
<comment type="pathway">
    <text evidence="1">Carbohydrate degradation; pentose phosphate pathway.</text>
</comment>
<protein>
    <recommendedName>
        <fullName evidence="3">Glucosamine/galactosamine-6-phosphate isomerase domain-containing protein</fullName>
    </recommendedName>
</protein>
<dbReference type="Pfam" id="PF01182">
    <property type="entry name" value="Glucosamine_iso"/>
    <property type="match status" value="1"/>
</dbReference>
<dbReference type="EMBL" id="JAAWWB010000023">
    <property type="protein sequence ID" value="KAG6753620.1"/>
    <property type="molecule type" value="Genomic_DNA"/>
</dbReference>
<reference evidence="4" key="1">
    <citation type="journal article" date="2020" name="bioRxiv">
        <title>Hybrid origin of Populus tomentosa Carr. identified through genome sequencing and phylogenomic analysis.</title>
        <authorList>
            <person name="An X."/>
            <person name="Gao K."/>
            <person name="Chen Z."/>
            <person name="Li J."/>
            <person name="Yang X."/>
            <person name="Yang X."/>
            <person name="Zhou J."/>
            <person name="Guo T."/>
            <person name="Zhao T."/>
            <person name="Huang S."/>
            <person name="Miao D."/>
            <person name="Khan W.U."/>
            <person name="Rao P."/>
            <person name="Ye M."/>
            <person name="Lei B."/>
            <person name="Liao W."/>
            <person name="Wang J."/>
            <person name="Ji L."/>
            <person name="Li Y."/>
            <person name="Guo B."/>
            <person name="Mustafa N.S."/>
            <person name="Li S."/>
            <person name="Yun Q."/>
            <person name="Keller S.R."/>
            <person name="Mao J."/>
            <person name="Zhang R."/>
            <person name="Strauss S.H."/>
        </authorList>
    </citation>
    <scope>NUCLEOTIDE SEQUENCE</scope>
    <source>
        <strain evidence="4">GM15</strain>
        <tissue evidence="4">Leaf</tissue>
    </source>
</reference>
<dbReference type="Proteomes" id="UP000886885">
    <property type="component" value="Chromosome 12A"/>
</dbReference>
<keyword evidence="5" id="KW-1185">Reference proteome</keyword>
<dbReference type="InterPro" id="IPR039104">
    <property type="entry name" value="6PGL"/>
</dbReference>
<feature type="domain" description="Glucosamine/galactosamine-6-phosphate isomerase" evidence="3">
    <location>
        <begin position="90"/>
        <end position="174"/>
    </location>
</feature>
<dbReference type="InterPro" id="IPR006148">
    <property type="entry name" value="Glc/Gal-6P_isomerase"/>
</dbReference>
<dbReference type="InterPro" id="IPR005900">
    <property type="entry name" value="6-phosphogluconolactonase_DevB"/>
</dbReference>
<dbReference type="GO" id="GO:0017057">
    <property type="term" value="F:6-phosphogluconolactonase activity"/>
    <property type="evidence" value="ECO:0007669"/>
    <property type="project" value="InterPro"/>
</dbReference>
<dbReference type="OrthoDB" id="432544at2759"/>
<dbReference type="GO" id="GO:0005975">
    <property type="term" value="P:carbohydrate metabolic process"/>
    <property type="evidence" value="ECO:0007669"/>
    <property type="project" value="InterPro"/>
</dbReference>
<evidence type="ECO:0000313" key="5">
    <source>
        <dbReference type="Proteomes" id="UP000886885"/>
    </source>
</evidence>
<dbReference type="GO" id="GO:0006098">
    <property type="term" value="P:pentose-phosphate shunt"/>
    <property type="evidence" value="ECO:0007669"/>
    <property type="project" value="InterPro"/>
</dbReference>
<proteinExistence type="inferred from homology"/>
<sequence length="177" mass="18986">MDATNNKVLEVFDTEELSVSLAKYTAVLSDKFAKERGSFTVVLSGVSLVKSLRLVPKDHPDSNDKLAFDGFLSMVPILPGNAYAINDALMGPDGHVASLFLGHPLLKENQKWVTHITDSPKPPPKRITFTFPVINSSSYIALVVCGAGKADVVQSAVGNGKNSDMLPVQTVSPEGEF</sequence>
<comment type="caution">
    <text evidence="4">The sequence shown here is derived from an EMBL/GenBank/DDBJ whole genome shotgun (WGS) entry which is preliminary data.</text>
</comment>
<dbReference type="PANTHER" id="PTHR11054">
    <property type="entry name" value="6-PHOSPHOGLUCONOLACTONASE"/>
    <property type="match status" value="1"/>
</dbReference>
<dbReference type="PANTHER" id="PTHR11054:SF22">
    <property type="entry name" value="6-PHOSPHOGLUCONOLACTONASE 3, CHLOROPLASTIC"/>
    <property type="match status" value="1"/>
</dbReference>
<evidence type="ECO:0000256" key="2">
    <source>
        <dbReference type="ARBA" id="ARBA00010662"/>
    </source>
</evidence>
<name>A0A8X8CGM4_POPTO</name>
<organism evidence="4 5">
    <name type="scientific">Populus tomentosa</name>
    <name type="common">Chinese white poplar</name>
    <dbReference type="NCBI Taxonomy" id="118781"/>
    <lineage>
        <taxon>Eukaryota</taxon>
        <taxon>Viridiplantae</taxon>
        <taxon>Streptophyta</taxon>
        <taxon>Embryophyta</taxon>
        <taxon>Tracheophyta</taxon>
        <taxon>Spermatophyta</taxon>
        <taxon>Magnoliopsida</taxon>
        <taxon>eudicotyledons</taxon>
        <taxon>Gunneridae</taxon>
        <taxon>Pentapetalae</taxon>
        <taxon>rosids</taxon>
        <taxon>fabids</taxon>
        <taxon>Malpighiales</taxon>
        <taxon>Salicaceae</taxon>
        <taxon>Saliceae</taxon>
        <taxon>Populus</taxon>
    </lineage>
</organism>
<accession>A0A8X8CGM4</accession>
<dbReference type="AlphaFoldDB" id="A0A8X8CGM4"/>
<gene>
    <name evidence="4" type="ORF">POTOM_041602</name>
</gene>
<evidence type="ECO:0000256" key="1">
    <source>
        <dbReference type="ARBA" id="ARBA00004959"/>
    </source>
</evidence>
<dbReference type="CDD" id="cd01400">
    <property type="entry name" value="6PGL"/>
    <property type="match status" value="1"/>
</dbReference>